<evidence type="ECO:0000256" key="2">
    <source>
        <dbReference type="SAM" id="SignalP"/>
    </source>
</evidence>
<feature type="chain" id="PRO_5047049854" evidence="2">
    <location>
        <begin position="18"/>
        <end position="434"/>
    </location>
</feature>
<accession>A0ABR4BG02</accession>
<evidence type="ECO:0000256" key="1">
    <source>
        <dbReference type="SAM" id="MobiDB-lite"/>
    </source>
</evidence>
<feature type="region of interest" description="Disordered" evidence="1">
    <location>
        <begin position="25"/>
        <end position="61"/>
    </location>
</feature>
<feature type="region of interest" description="Disordered" evidence="1">
    <location>
        <begin position="280"/>
        <end position="321"/>
    </location>
</feature>
<feature type="compositionally biased region" description="Acidic residues" evidence="1">
    <location>
        <begin position="424"/>
        <end position="434"/>
    </location>
</feature>
<feature type="compositionally biased region" description="Low complexity" evidence="1">
    <location>
        <begin position="377"/>
        <end position="406"/>
    </location>
</feature>
<dbReference type="EMBL" id="JBHFEH010000007">
    <property type="protein sequence ID" value="KAL2056765.1"/>
    <property type="molecule type" value="Genomic_DNA"/>
</dbReference>
<gene>
    <name evidence="3" type="ORF">ABVK25_003160</name>
</gene>
<protein>
    <submittedName>
        <fullName evidence="3">Uncharacterized protein</fullName>
    </submittedName>
</protein>
<dbReference type="Proteomes" id="UP001590951">
    <property type="component" value="Unassembled WGS sequence"/>
</dbReference>
<feature type="compositionally biased region" description="Polar residues" evidence="1">
    <location>
        <begin position="36"/>
        <end position="56"/>
    </location>
</feature>
<name>A0ABR4BG02_9LECA</name>
<feature type="signal peptide" evidence="2">
    <location>
        <begin position="1"/>
        <end position="17"/>
    </location>
</feature>
<organism evidence="3 4">
    <name type="scientific">Lepraria finkii</name>
    <dbReference type="NCBI Taxonomy" id="1340010"/>
    <lineage>
        <taxon>Eukaryota</taxon>
        <taxon>Fungi</taxon>
        <taxon>Dikarya</taxon>
        <taxon>Ascomycota</taxon>
        <taxon>Pezizomycotina</taxon>
        <taxon>Lecanoromycetes</taxon>
        <taxon>OSLEUM clade</taxon>
        <taxon>Lecanoromycetidae</taxon>
        <taxon>Lecanorales</taxon>
        <taxon>Lecanorineae</taxon>
        <taxon>Stereocaulaceae</taxon>
        <taxon>Lepraria</taxon>
    </lineage>
</organism>
<proteinExistence type="predicted"/>
<evidence type="ECO:0000313" key="3">
    <source>
        <dbReference type="EMBL" id="KAL2056765.1"/>
    </source>
</evidence>
<feature type="region of interest" description="Disordered" evidence="1">
    <location>
        <begin position="376"/>
        <end position="434"/>
    </location>
</feature>
<evidence type="ECO:0000313" key="4">
    <source>
        <dbReference type="Proteomes" id="UP001590951"/>
    </source>
</evidence>
<sequence length="434" mass="45443">MLLSLVSVLSVASVARGSVIRRQDPGLQSIPATGKLDNTFNNGAPQLTGEPPQTSDPAPDVYGARSIDLPFGRLYHGNLMFFPAGQLNTPDGITDQWINMPANPTQNGVDSANQSACGIPDNAYSASKVAIHPYFLKYADLSRYCMQDVCISFWKEDGSSDMMLKVTDICSTDPNDPTHCATPADIKVDRSKAMVMEGLTDPPDVTAHPEVMGNQFPDQVWWFFMKCWDDGLPQPAYQGNNWFTDPPLPNNLQWAQASQTQQTENNQAAYAAKGWPTYPNGAFNPERDNTTSPPISDWAPGDPTPAWSPIAGGKGWGNPFGSDGSPAAASLVASNLPAASISLKPAIIPGPATASVVASNLPAASMSLHPAVIPGPSAAASAQGSGQGASQSTSQGGSIATSTSAGGPPPSMTPVPGLTQAGTDGEEQDECDEL</sequence>
<keyword evidence="4" id="KW-1185">Reference proteome</keyword>
<keyword evidence="2" id="KW-0732">Signal</keyword>
<reference evidence="3 4" key="1">
    <citation type="submission" date="2024-09" db="EMBL/GenBank/DDBJ databases">
        <title>Rethinking Asexuality: The Enigmatic Case of Functional Sexual Genes in Lepraria (Stereocaulaceae).</title>
        <authorList>
            <person name="Doellman M."/>
            <person name="Sun Y."/>
            <person name="Barcenas-Pena A."/>
            <person name="Lumbsch H.T."/>
            <person name="Grewe F."/>
        </authorList>
    </citation>
    <scope>NUCLEOTIDE SEQUENCE [LARGE SCALE GENOMIC DNA]</scope>
    <source>
        <strain evidence="3 4">Grewe 0041</strain>
    </source>
</reference>
<comment type="caution">
    <text evidence="3">The sequence shown here is derived from an EMBL/GenBank/DDBJ whole genome shotgun (WGS) entry which is preliminary data.</text>
</comment>